<comment type="caution">
    <text evidence="1">The sequence shown here is derived from an EMBL/GenBank/DDBJ whole genome shotgun (WGS) entry which is preliminary data.</text>
</comment>
<protein>
    <recommendedName>
        <fullName evidence="3">WXG100 family type VII secretion target</fullName>
    </recommendedName>
</protein>
<evidence type="ECO:0000313" key="2">
    <source>
        <dbReference type="Proteomes" id="UP001172738"/>
    </source>
</evidence>
<dbReference type="RefSeq" id="WP_301125126.1">
    <property type="nucleotide sequence ID" value="NZ_JAUHPV010000001.1"/>
</dbReference>
<dbReference type="SUPFAM" id="SSF140453">
    <property type="entry name" value="EsxAB dimer-like"/>
    <property type="match status" value="1"/>
</dbReference>
<keyword evidence="2" id="KW-1185">Reference proteome</keyword>
<proteinExistence type="predicted"/>
<gene>
    <name evidence="1" type="ORF">QQX04_00510</name>
</gene>
<evidence type="ECO:0008006" key="3">
    <source>
        <dbReference type="Google" id="ProtNLM"/>
    </source>
</evidence>
<dbReference type="InterPro" id="IPR036689">
    <property type="entry name" value="ESAT-6-like_sf"/>
</dbReference>
<dbReference type="Gene3D" id="1.10.287.1060">
    <property type="entry name" value="ESAT-6-like"/>
    <property type="match status" value="1"/>
</dbReference>
<dbReference type="EMBL" id="JAUHPV010000001">
    <property type="protein sequence ID" value="MDN4471468.1"/>
    <property type="molecule type" value="Genomic_DNA"/>
</dbReference>
<reference evidence="1" key="1">
    <citation type="submission" date="2023-06" db="EMBL/GenBank/DDBJ databases">
        <title>SYSU T00b26.</title>
        <authorList>
            <person name="Gao L."/>
            <person name="Fang B.-Z."/>
            <person name="Li W.-J."/>
        </authorList>
    </citation>
    <scope>NUCLEOTIDE SEQUENCE</scope>
    <source>
        <strain evidence="1">SYSU T00b26</strain>
    </source>
</reference>
<dbReference type="Proteomes" id="UP001172738">
    <property type="component" value="Unassembled WGS sequence"/>
</dbReference>
<sequence>MGRDLVLSDAALEGAAARIDAVVADLASASESREALMSGLGESWRVQELRDALASFDSAWRVRREGLQDSLAGLAGVLRQIDQGFDEADRSLAQVLSPPRAPAAQAREVR</sequence>
<organism evidence="1 2">
    <name type="scientific">Demequina zhanjiangensis</name>
    <dbReference type="NCBI Taxonomy" id="3051659"/>
    <lineage>
        <taxon>Bacteria</taxon>
        <taxon>Bacillati</taxon>
        <taxon>Actinomycetota</taxon>
        <taxon>Actinomycetes</taxon>
        <taxon>Micrococcales</taxon>
        <taxon>Demequinaceae</taxon>
        <taxon>Demequina</taxon>
    </lineage>
</organism>
<evidence type="ECO:0000313" key="1">
    <source>
        <dbReference type="EMBL" id="MDN4471468.1"/>
    </source>
</evidence>
<name>A0ABT8FXE9_9MICO</name>
<accession>A0ABT8FXE9</accession>